<dbReference type="GO" id="GO:0005783">
    <property type="term" value="C:endoplasmic reticulum"/>
    <property type="evidence" value="ECO:0007669"/>
    <property type="project" value="TreeGrafter"/>
</dbReference>
<dbReference type="GO" id="GO:0030134">
    <property type="term" value="C:COPII-coated ER to Golgi transport vesicle"/>
    <property type="evidence" value="ECO:0007669"/>
    <property type="project" value="TreeGrafter"/>
</dbReference>
<evidence type="ECO:0000256" key="1">
    <source>
        <dbReference type="ARBA" id="ARBA00004141"/>
    </source>
</evidence>
<evidence type="ECO:0000256" key="6">
    <source>
        <dbReference type="SAM" id="Phobius"/>
    </source>
</evidence>
<dbReference type="Pfam" id="PF07970">
    <property type="entry name" value="COPIIcoated_ERV"/>
    <property type="match status" value="1"/>
</dbReference>
<evidence type="ECO:0000256" key="5">
    <source>
        <dbReference type="ARBA" id="ARBA00023136"/>
    </source>
</evidence>
<reference evidence="9 10" key="1">
    <citation type="submission" date="2023-10" db="EMBL/GenBank/DDBJ databases">
        <title>Comparative genomics analysis reveals potential genetic determinants of host preference in Cryptosporidium xiaoi.</title>
        <authorList>
            <person name="Xiao L."/>
            <person name="Li J."/>
        </authorList>
    </citation>
    <scope>NUCLEOTIDE SEQUENCE [LARGE SCALE GENOMIC DNA]</scope>
    <source>
        <strain evidence="9 10">52996</strain>
    </source>
</reference>
<feature type="transmembrane region" description="Helical" evidence="6">
    <location>
        <begin position="340"/>
        <end position="366"/>
    </location>
</feature>
<dbReference type="EMBL" id="JAWDEY010000008">
    <property type="protein sequence ID" value="KAK6590219.1"/>
    <property type="molecule type" value="Genomic_DNA"/>
</dbReference>
<keyword evidence="5 6" id="KW-0472">Membrane</keyword>
<keyword evidence="3 6" id="KW-0812">Transmembrane</keyword>
<proteinExistence type="inferred from homology"/>
<dbReference type="Pfam" id="PF13850">
    <property type="entry name" value="ERGIC_N"/>
    <property type="match status" value="1"/>
</dbReference>
<feature type="domain" description="Endoplasmic reticulum vesicle transporter N-terminal" evidence="8">
    <location>
        <begin position="1"/>
        <end position="88"/>
    </location>
</feature>
<gene>
    <name evidence="9" type="ORF">RS030_172677</name>
</gene>
<comment type="subcellular location">
    <subcellularLocation>
        <location evidence="1">Membrane</location>
        <topology evidence="1">Multi-pass membrane protein</topology>
    </subcellularLocation>
</comment>
<comment type="similarity">
    <text evidence="2">Belongs to the ERGIC family.</text>
</comment>
<dbReference type="PANTHER" id="PTHR10984">
    <property type="entry name" value="ENDOPLASMIC RETICULUM-GOLGI INTERMEDIATE COMPARTMENT PROTEIN"/>
    <property type="match status" value="1"/>
</dbReference>
<evidence type="ECO:0000256" key="4">
    <source>
        <dbReference type="ARBA" id="ARBA00022989"/>
    </source>
</evidence>
<accession>A0AAV9Y092</accession>
<dbReference type="PANTHER" id="PTHR10984:SF25">
    <property type="entry name" value="ENDOPLASMIC RETICULUM-GOLGI INTERMEDIATE COMPARTMENT PROTEIN 3"/>
    <property type="match status" value="1"/>
</dbReference>
<evidence type="ECO:0000313" key="9">
    <source>
        <dbReference type="EMBL" id="KAK6590219.1"/>
    </source>
</evidence>
<dbReference type="GO" id="GO:0016020">
    <property type="term" value="C:membrane"/>
    <property type="evidence" value="ECO:0007669"/>
    <property type="project" value="UniProtKB-SubCell"/>
</dbReference>
<dbReference type="Proteomes" id="UP001311799">
    <property type="component" value="Unassembled WGS sequence"/>
</dbReference>
<evidence type="ECO:0000313" key="10">
    <source>
        <dbReference type="Proteomes" id="UP001311799"/>
    </source>
</evidence>
<keyword evidence="10" id="KW-1185">Reference proteome</keyword>
<dbReference type="InterPro" id="IPR039542">
    <property type="entry name" value="Erv_N"/>
</dbReference>
<dbReference type="AlphaFoldDB" id="A0AAV9Y092"/>
<dbReference type="InterPro" id="IPR045888">
    <property type="entry name" value="Erv"/>
</dbReference>
<evidence type="ECO:0000259" key="7">
    <source>
        <dbReference type="Pfam" id="PF07970"/>
    </source>
</evidence>
<comment type="caution">
    <text evidence="9">The sequence shown here is derived from an EMBL/GenBank/DDBJ whole genome shotgun (WGS) entry which is preliminary data.</text>
</comment>
<feature type="domain" description="Endoplasmic reticulum vesicle transporter C-terminal" evidence="7">
    <location>
        <begin position="120"/>
        <end position="362"/>
    </location>
</feature>
<dbReference type="InterPro" id="IPR012936">
    <property type="entry name" value="Erv_C"/>
</dbReference>
<name>A0AAV9Y092_9CRYT</name>
<keyword evidence="4 6" id="KW-1133">Transmembrane helix</keyword>
<feature type="transmembrane region" description="Helical" evidence="6">
    <location>
        <begin position="20"/>
        <end position="38"/>
    </location>
</feature>
<protein>
    <submittedName>
        <fullName evidence="9">ERV41 like with a transmembrane region near the C-terminus</fullName>
    </submittedName>
</protein>
<evidence type="ECO:0000256" key="3">
    <source>
        <dbReference type="ARBA" id="ARBA00022692"/>
    </source>
</evidence>
<evidence type="ECO:0000259" key="8">
    <source>
        <dbReference type="Pfam" id="PF13850"/>
    </source>
</evidence>
<evidence type="ECO:0000256" key="2">
    <source>
        <dbReference type="ARBA" id="ARBA00005648"/>
    </source>
</evidence>
<sequence length="387" mass="44750">MKQFDAFSKPVSELRVKTAFGGYLTILSTIIIVILFYSELRYYLNVSRKDEITVDKVLQDENIHLKMKLEFQKIPCDLVGVRLLNTQENSEIYLPDGSVEYTRIGTKVLKNDNKTECGSCYDASVANDSGSNSCCNTCSDVFKAFDKMGLKIPFRIQFKQCDYNKSNRLEEIISSNMNSEGCIVKVDSHIPKVKGKIEISHRRWMKYREMTDLEMNESHMYNFSYKINYLIFGEDLSSISNTWKNQEFIQTTKFEKSERSSELIFNNAFIDFDMHCIPTQYNSINKKTMKTYQFSVRNQYKRVHVSSNGRFIPETSIPGVHINYDFTPFLVKVTENRKPFLSFISGCCAIIGGIFAFSGMIDILFYKLVSHVNKSKTNKKNVVIQSY</sequence>
<organism evidence="9 10">
    <name type="scientific">Cryptosporidium xiaoi</name>
    <dbReference type="NCBI Taxonomy" id="659607"/>
    <lineage>
        <taxon>Eukaryota</taxon>
        <taxon>Sar</taxon>
        <taxon>Alveolata</taxon>
        <taxon>Apicomplexa</taxon>
        <taxon>Conoidasida</taxon>
        <taxon>Coccidia</taxon>
        <taxon>Eucoccidiorida</taxon>
        <taxon>Eimeriorina</taxon>
        <taxon>Cryptosporidiidae</taxon>
        <taxon>Cryptosporidium</taxon>
    </lineage>
</organism>